<dbReference type="EMBL" id="CAJVPS010021475">
    <property type="protein sequence ID" value="CAG8707641.1"/>
    <property type="molecule type" value="Genomic_DNA"/>
</dbReference>
<dbReference type="AlphaFoldDB" id="A0A9N9HVI4"/>
<evidence type="ECO:0000259" key="2">
    <source>
        <dbReference type="Pfam" id="PF05922"/>
    </source>
</evidence>
<evidence type="ECO:0000313" key="4">
    <source>
        <dbReference type="Proteomes" id="UP000789508"/>
    </source>
</evidence>
<dbReference type="GO" id="GO:0042144">
    <property type="term" value="P:vacuole fusion, non-autophagic"/>
    <property type="evidence" value="ECO:0007669"/>
    <property type="project" value="TreeGrafter"/>
</dbReference>
<keyword evidence="4" id="KW-1185">Reference proteome</keyword>
<dbReference type="InterPro" id="IPR010259">
    <property type="entry name" value="S8pro/Inhibitor_I9"/>
</dbReference>
<comment type="similarity">
    <text evidence="1">Belongs to the protease inhibitor I9 family.</text>
</comment>
<accession>A0A9N9HVI4</accession>
<dbReference type="PANTHER" id="PTHR28288">
    <property type="entry name" value="PROTEASE B INHIBITOR 2"/>
    <property type="match status" value="1"/>
</dbReference>
<dbReference type="Gene3D" id="3.30.70.80">
    <property type="entry name" value="Peptidase S8 propeptide/proteinase inhibitor I9"/>
    <property type="match status" value="1"/>
</dbReference>
<feature type="domain" description="Inhibitor I9" evidence="2">
    <location>
        <begin position="14"/>
        <end position="61"/>
    </location>
</feature>
<proteinExistence type="inferred from homology"/>
<sequence length="61" mass="6790">MAESSAEPEKDYKTYIVVFKKEATDAKVNNVKDFLTSGGGRVKHEYSTLFKGFAVEVPSDE</sequence>
<dbReference type="Proteomes" id="UP000789508">
    <property type="component" value="Unassembled WGS sequence"/>
</dbReference>
<dbReference type="PANTHER" id="PTHR28288:SF2">
    <property type="entry name" value="PROTEASE B INHIBITOR 2"/>
    <property type="match status" value="1"/>
</dbReference>
<comment type="caution">
    <text evidence="3">The sequence shown here is derived from an EMBL/GenBank/DDBJ whole genome shotgun (WGS) entry which is preliminary data.</text>
</comment>
<evidence type="ECO:0000313" key="3">
    <source>
        <dbReference type="EMBL" id="CAG8707641.1"/>
    </source>
</evidence>
<reference evidence="3" key="1">
    <citation type="submission" date="2021-06" db="EMBL/GenBank/DDBJ databases">
        <authorList>
            <person name="Kallberg Y."/>
            <person name="Tangrot J."/>
            <person name="Rosling A."/>
        </authorList>
    </citation>
    <scope>NUCLEOTIDE SEQUENCE</scope>
    <source>
        <strain evidence="3">FL130A</strain>
    </source>
</reference>
<evidence type="ECO:0000256" key="1">
    <source>
        <dbReference type="ARBA" id="ARBA00038069"/>
    </source>
</evidence>
<organism evidence="3 4">
    <name type="scientific">Ambispora leptoticha</name>
    <dbReference type="NCBI Taxonomy" id="144679"/>
    <lineage>
        <taxon>Eukaryota</taxon>
        <taxon>Fungi</taxon>
        <taxon>Fungi incertae sedis</taxon>
        <taxon>Mucoromycota</taxon>
        <taxon>Glomeromycotina</taxon>
        <taxon>Glomeromycetes</taxon>
        <taxon>Archaeosporales</taxon>
        <taxon>Ambisporaceae</taxon>
        <taxon>Ambispora</taxon>
    </lineage>
</organism>
<protein>
    <submittedName>
        <fullName evidence="3">3556_t:CDS:1</fullName>
    </submittedName>
</protein>
<dbReference type="SUPFAM" id="SSF54897">
    <property type="entry name" value="Protease propeptides/inhibitors"/>
    <property type="match status" value="1"/>
</dbReference>
<gene>
    <name evidence="3" type="ORF">ALEPTO_LOCUS11793</name>
</gene>
<dbReference type="InterPro" id="IPR052471">
    <property type="entry name" value="PBI_I9"/>
</dbReference>
<dbReference type="OrthoDB" id="5518345at2759"/>
<feature type="non-terminal residue" evidence="3">
    <location>
        <position position="61"/>
    </location>
</feature>
<name>A0A9N9HVI4_9GLOM</name>
<dbReference type="GO" id="GO:0004866">
    <property type="term" value="F:endopeptidase inhibitor activity"/>
    <property type="evidence" value="ECO:0007669"/>
    <property type="project" value="TreeGrafter"/>
</dbReference>
<dbReference type="InterPro" id="IPR037045">
    <property type="entry name" value="S8pro/Inhibitor_I9_sf"/>
</dbReference>
<dbReference type="Pfam" id="PF05922">
    <property type="entry name" value="Inhibitor_I9"/>
    <property type="match status" value="1"/>
</dbReference>